<dbReference type="STRING" id="1798.AWC30_13915"/>
<keyword evidence="4" id="KW-0274">FAD</keyword>
<keyword evidence="10" id="KW-1185">Reference proteome</keyword>
<evidence type="ECO:0000259" key="8">
    <source>
        <dbReference type="Pfam" id="PF02771"/>
    </source>
</evidence>
<feature type="domain" description="Acyl-CoA oxidase/dehydrogenase middle" evidence="7">
    <location>
        <begin position="465"/>
        <end position="559"/>
    </location>
</feature>
<dbReference type="Gene3D" id="2.40.110.10">
    <property type="entry name" value="Butyryl-CoA Dehydrogenase, subunit A, domain 2"/>
    <property type="match status" value="1"/>
</dbReference>
<evidence type="ECO:0000313" key="9">
    <source>
        <dbReference type="EMBL" id="ORX01306.1"/>
    </source>
</evidence>
<dbReference type="Gene3D" id="1.10.540.10">
    <property type="entry name" value="Acyl-CoA dehydrogenase/oxidase, N-terminal domain"/>
    <property type="match status" value="2"/>
</dbReference>
<evidence type="ECO:0000256" key="5">
    <source>
        <dbReference type="ARBA" id="ARBA00023002"/>
    </source>
</evidence>
<comment type="similarity">
    <text evidence="2">Belongs to the acyl-CoA dehydrogenase family.</text>
</comment>
<feature type="domain" description="Acyl-CoA dehydrogenase/oxidase N-terminal" evidence="8">
    <location>
        <begin position="6"/>
        <end position="116"/>
    </location>
</feature>
<dbReference type="Pfam" id="PF02771">
    <property type="entry name" value="Acyl-CoA_dh_N"/>
    <property type="match status" value="2"/>
</dbReference>
<dbReference type="Proteomes" id="UP000193090">
    <property type="component" value="Unassembled WGS sequence"/>
</dbReference>
<dbReference type="SUPFAM" id="SSF47203">
    <property type="entry name" value="Acyl-CoA dehydrogenase C-terminal domain-like"/>
    <property type="match status" value="2"/>
</dbReference>
<dbReference type="SUPFAM" id="SSF56645">
    <property type="entry name" value="Acyl-CoA dehydrogenase NM domain-like"/>
    <property type="match status" value="2"/>
</dbReference>
<dbReference type="FunFam" id="2.40.110.10:FF:000011">
    <property type="entry name" value="Acyl-CoA dehydrogenase FadE34"/>
    <property type="match status" value="1"/>
</dbReference>
<evidence type="ECO:0000259" key="6">
    <source>
        <dbReference type="Pfam" id="PF00441"/>
    </source>
</evidence>
<dbReference type="RefSeq" id="WP_085110795.1">
    <property type="nucleotide sequence ID" value="NZ_JACKSN010000181.1"/>
</dbReference>
<dbReference type="EMBL" id="LQPZ01000038">
    <property type="protein sequence ID" value="ORX01306.1"/>
    <property type="molecule type" value="Genomic_DNA"/>
</dbReference>
<dbReference type="InterPro" id="IPR036250">
    <property type="entry name" value="AcylCo_DH-like_C"/>
</dbReference>
<evidence type="ECO:0000256" key="3">
    <source>
        <dbReference type="ARBA" id="ARBA00022630"/>
    </source>
</evidence>
<evidence type="ECO:0000256" key="4">
    <source>
        <dbReference type="ARBA" id="ARBA00022827"/>
    </source>
</evidence>
<evidence type="ECO:0000259" key="7">
    <source>
        <dbReference type="Pfam" id="PF02770"/>
    </source>
</evidence>
<dbReference type="Gene3D" id="1.20.140.10">
    <property type="entry name" value="Butyryl-CoA Dehydrogenase, subunit A, domain 3"/>
    <property type="match status" value="2"/>
</dbReference>
<dbReference type="PANTHER" id="PTHR43292">
    <property type="entry name" value="ACYL-COA DEHYDROGENASE"/>
    <property type="match status" value="1"/>
</dbReference>
<dbReference type="InterPro" id="IPR009100">
    <property type="entry name" value="AcylCoA_DH/oxidase_NM_dom_sf"/>
</dbReference>
<evidence type="ECO:0000313" key="10">
    <source>
        <dbReference type="Proteomes" id="UP000193090"/>
    </source>
</evidence>
<dbReference type="InterPro" id="IPR006091">
    <property type="entry name" value="Acyl-CoA_Oxase/DH_mid-dom"/>
</dbReference>
<comment type="caution">
    <text evidence="9">The sequence shown here is derived from an EMBL/GenBank/DDBJ whole genome shotgun (WGS) entry which is preliminary data.</text>
</comment>
<dbReference type="GO" id="GO:0005886">
    <property type="term" value="C:plasma membrane"/>
    <property type="evidence" value="ECO:0007669"/>
    <property type="project" value="TreeGrafter"/>
</dbReference>
<proteinExistence type="inferred from homology"/>
<sequence>MGIALTDDHRELAEVAADFLAAQQARAAARTLLDADEEQRPAFWAELARLGWLGLHIAEDHGGSGYGLPELVVVTEQLGRAVAPGPFLPTVIASSVVSAAGSDEQQGRLLPGLIDGSVTAGVGLGGDVRIADGAAAGDAGVVLGAGLADLLVIAAGDDVLVLERDRAGVSVQIPDNLDPTRRSGRVTLTDVAVGDADILPGARPAALARARVLVAAEAVGGAGDCVESAVDYAKVRQQFGRTIATFQAVKHHCANMLVAAESATAAVWDAARAAGEAAEDAEAQLQLMAAVAATLALPAYARNAELNIQVHGGIGFTWEHDAHLHLRRALTLRALFGGDAPAVDTFEHTAAGTGRANSLDLPAEADRIREQVRADAAELAALEGDAQRDKLIETGYIMPHWPKPWGRAASAVEQLVIEEEFAAAGITRPDYSITGWVILTLIQHGTESQIDRFVAKALRQEEIWCQLFSEPDAGSDAAAVKTRATRVEGGWKLNGQKVWTSGAHYCRRGLATVRTDFDAAKHAGITTVIIDMNAEGVEVRPLRQITGGSEFNEVFFNDVFIPDEDVVGEPNTGWTVARATLGNERVSIGGGGSFHEGIAGHLVTLVGEHPDRVAGAKVRVGAYLANDHALRLLNLRRAVRTLEGAGPGPEGNITKLNLAEHMSEGAAIGAALLGPEVALTDGPAALAGRMVMGARGMAIAGGTSEVSRNQIAERILGMPRDPLIK</sequence>
<dbReference type="AlphaFoldDB" id="A0A1X2EHW7"/>
<dbReference type="InterPro" id="IPR013786">
    <property type="entry name" value="AcylCoA_DH/ox_N"/>
</dbReference>
<accession>A0A1X2EHW7</accession>
<reference evidence="9 10" key="1">
    <citation type="submission" date="2016-01" db="EMBL/GenBank/DDBJ databases">
        <title>The new phylogeny of the genus Mycobacterium.</title>
        <authorList>
            <person name="Tarcisio F."/>
            <person name="Conor M."/>
            <person name="Antonella G."/>
            <person name="Elisabetta G."/>
            <person name="Giulia F.S."/>
            <person name="Sara T."/>
            <person name="Anna F."/>
            <person name="Clotilde B."/>
            <person name="Roberto B."/>
            <person name="Veronica D.S."/>
            <person name="Fabio R."/>
            <person name="Monica P."/>
            <person name="Olivier J."/>
            <person name="Enrico T."/>
            <person name="Nicola S."/>
        </authorList>
    </citation>
    <scope>NUCLEOTIDE SEQUENCE [LARGE SCALE GENOMIC DNA]</scope>
    <source>
        <strain evidence="9 10">DSM 44153</strain>
    </source>
</reference>
<dbReference type="InterPro" id="IPR046373">
    <property type="entry name" value="Acyl-CoA_Oxase/DH_mid-dom_sf"/>
</dbReference>
<dbReference type="InterPro" id="IPR009075">
    <property type="entry name" value="AcylCo_DH/oxidase_C"/>
</dbReference>
<feature type="domain" description="Acyl-CoA dehydrogenase/oxidase N-terminal" evidence="8">
    <location>
        <begin position="370"/>
        <end position="460"/>
    </location>
</feature>
<comment type="cofactor">
    <cofactor evidence="1">
        <name>FAD</name>
        <dbReference type="ChEBI" id="CHEBI:57692"/>
    </cofactor>
</comment>
<gene>
    <name evidence="9" type="ORF">AWC30_13915</name>
</gene>
<dbReference type="OrthoDB" id="2431337at2"/>
<name>A0A1X2EHW7_9MYCO</name>
<dbReference type="Pfam" id="PF00441">
    <property type="entry name" value="Acyl-CoA_dh_1"/>
    <property type="match status" value="2"/>
</dbReference>
<dbReference type="PANTHER" id="PTHR43292:SF4">
    <property type="entry name" value="ACYL-COA DEHYDROGENASE FADE34"/>
    <property type="match status" value="1"/>
</dbReference>
<keyword evidence="3" id="KW-0285">Flavoprotein</keyword>
<dbReference type="InterPro" id="IPR037069">
    <property type="entry name" value="AcylCoA_DH/ox_N_sf"/>
</dbReference>
<dbReference type="Pfam" id="PF02770">
    <property type="entry name" value="Acyl-CoA_dh_M"/>
    <property type="match status" value="1"/>
</dbReference>
<evidence type="ECO:0000256" key="1">
    <source>
        <dbReference type="ARBA" id="ARBA00001974"/>
    </source>
</evidence>
<keyword evidence="5" id="KW-0560">Oxidoreductase</keyword>
<evidence type="ECO:0000256" key="2">
    <source>
        <dbReference type="ARBA" id="ARBA00009347"/>
    </source>
</evidence>
<feature type="domain" description="Acyl-CoA dehydrogenase/oxidase C-terminal" evidence="6">
    <location>
        <begin position="206"/>
        <end position="338"/>
    </location>
</feature>
<dbReference type="GO" id="GO:0050660">
    <property type="term" value="F:flavin adenine dinucleotide binding"/>
    <property type="evidence" value="ECO:0007669"/>
    <property type="project" value="InterPro"/>
</dbReference>
<dbReference type="GO" id="GO:0016627">
    <property type="term" value="F:oxidoreductase activity, acting on the CH-CH group of donors"/>
    <property type="evidence" value="ECO:0007669"/>
    <property type="project" value="InterPro"/>
</dbReference>
<protein>
    <submittedName>
        <fullName evidence="9">Acyl-CoA dehydrogenase</fullName>
    </submittedName>
</protein>
<organism evidence="9 10">
    <name type="scientific">Mycolicibacillus trivialis</name>
    <dbReference type="NCBI Taxonomy" id="1798"/>
    <lineage>
        <taxon>Bacteria</taxon>
        <taxon>Bacillati</taxon>
        <taxon>Actinomycetota</taxon>
        <taxon>Actinomycetes</taxon>
        <taxon>Mycobacteriales</taxon>
        <taxon>Mycobacteriaceae</taxon>
        <taxon>Mycolicibacillus</taxon>
    </lineage>
</organism>
<feature type="domain" description="Acyl-CoA dehydrogenase/oxidase C-terminal" evidence="6">
    <location>
        <begin position="571"/>
        <end position="716"/>
    </location>
</feature>
<dbReference type="InterPro" id="IPR052161">
    <property type="entry name" value="Mycobact_Acyl-CoA_DH"/>
</dbReference>